<gene>
    <name evidence="4" type="ORF">F0L17_08140</name>
</gene>
<dbReference type="GO" id="GO:0005507">
    <property type="term" value="F:copper ion binding"/>
    <property type="evidence" value="ECO:0007669"/>
    <property type="project" value="InterPro"/>
</dbReference>
<accession>A0A6G2BA11</accession>
<dbReference type="Pfam" id="PF06236">
    <property type="entry name" value="MelC1"/>
    <property type="match status" value="1"/>
</dbReference>
<dbReference type="InterPro" id="IPR006311">
    <property type="entry name" value="TAT_signal"/>
</dbReference>
<keyword evidence="2" id="KW-0732">Signal</keyword>
<dbReference type="InterPro" id="IPR023199">
    <property type="entry name" value="GriE/MELC1_sf"/>
</dbReference>
<keyword evidence="3" id="KW-0186">Copper</keyword>
<protein>
    <submittedName>
        <fullName evidence="4">Copper transporter</fullName>
    </submittedName>
</protein>
<dbReference type="Gene3D" id="3.30.1880.10">
    <property type="entry name" value="protein ne1242 domain like"/>
    <property type="match status" value="1"/>
</dbReference>
<comment type="caution">
    <text evidence="4">The sequence shown here is derived from an EMBL/GenBank/DDBJ whole genome shotgun (WGS) entry which is preliminary data.</text>
</comment>
<sequence length="131" mass="13546">MDVNRRDVVKLAAGTTLAAAAAGVPLATGALSADPAAARARAAGTDNAEDTEYTERYKGRTIRIAAAAAGGGVFIDDRPLHLMKFADDAYLSSMCHYEMAPTPLVAARRAVDELRGAALLPSAHGSHVTVV</sequence>
<organism evidence="4 5">
    <name type="scientific">Streptomyces taklimakanensis</name>
    <dbReference type="NCBI Taxonomy" id="2569853"/>
    <lineage>
        <taxon>Bacteria</taxon>
        <taxon>Bacillati</taxon>
        <taxon>Actinomycetota</taxon>
        <taxon>Actinomycetes</taxon>
        <taxon>Kitasatosporales</taxon>
        <taxon>Streptomycetaceae</taxon>
        <taxon>Streptomyces</taxon>
    </lineage>
</organism>
<dbReference type="OrthoDB" id="3405860at2"/>
<evidence type="ECO:0000256" key="2">
    <source>
        <dbReference type="ARBA" id="ARBA00022729"/>
    </source>
</evidence>
<dbReference type="GO" id="GO:0042438">
    <property type="term" value="P:melanin biosynthetic process"/>
    <property type="evidence" value="ECO:0007669"/>
    <property type="project" value="InterPro"/>
</dbReference>
<evidence type="ECO:0000313" key="5">
    <source>
        <dbReference type="Proteomes" id="UP000473014"/>
    </source>
</evidence>
<dbReference type="AlphaFoldDB" id="A0A6G2BA11"/>
<dbReference type="Proteomes" id="UP000473014">
    <property type="component" value="Unassembled WGS sequence"/>
</dbReference>
<dbReference type="InterPro" id="IPR010928">
    <property type="entry name" value="MelC1"/>
</dbReference>
<reference evidence="4 5" key="1">
    <citation type="submission" date="2019-11" db="EMBL/GenBank/DDBJ databases">
        <authorList>
            <person name="Yuan L."/>
        </authorList>
    </citation>
    <scope>NUCLEOTIDE SEQUENCE [LARGE SCALE GENOMIC DNA]</scope>
    <source>
        <strain evidence="4 5">TRM43335</strain>
    </source>
</reference>
<evidence type="ECO:0000256" key="3">
    <source>
        <dbReference type="ARBA" id="ARBA00023008"/>
    </source>
</evidence>
<evidence type="ECO:0000256" key="1">
    <source>
        <dbReference type="ARBA" id="ARBA00009871"/>
    </source>
</evidence>
<proteinExistence type="inferred from homology"/>
<evidence type="ECO:0000313" key="4">
    <source>
        <dbReference type="EMBL" id="MTE19098.1"/>
    </source>
</evidence>
<dbReference type="PROSITE" id="PS51318">
    <property type="entry name" value="TAT"/>
    <property type="match status" value="1"/>
</dbReference>
<comment type="similarity">
    <text evidence="1">Belongs to the melC1 family.</text>
</comment>
<dbReference type="EMBL" id="WIXO01000001">
    <property type="protein sequence ID" value="MTE19098.1"/>
    <property type="molecule type" value="Genomic_DNA"/>
</dbReference>
<dbReference type="RefSeq" id="WP_155070538.1">
    <property type="nucleotide sequence ID" value="NZ_WIXO01000001.1"/>
</dbReference>
<name>A0A6G2BA11_9ACTN</name>
<keyword evidence="5" id="KW-1185">Reference proteome</keyword>